<sequence length="118" mass="12919">MSVCRLLLYIPAVLTQVCAESASQHVLHTGSAPASRHNLPRRQMALRLPPHILNSQSRDLLLYSRQPGLTLSKDKDAETALSFMFFAFPLSPGGKDKQLFVGKLAHTPPMCAVGMMCS</sequence>
<proteinExistence type="predicted"/>
<accession>A0ABR3MM67</accession>
<feature type="chain" id="PRO_5047443862" description="Secreted protein" evidence="1">
    <location>
        <begin position="20"/>
        <end position="118"/>
    </location>
</feature>
<comment type="caution">
    <text evidence="2">The sequence shown here is derived from an EMBL/GenBank/DDBJ whole genome shotgun (WGS) entry which is preliminary data.</text>
</comment>
<name>A0ABR3MM67_9TELE</name>
<reference evidence="2 3" key="1">
    <citation type="submission" date="2023-09" db="EMBL/GenBank/DDBJ databases">
        <authorList>
            <person name="Wang M."/>
        </authorList>
    </citation>
    <scope>NUCLEOTIDE SEQUENCE [LARGE SCALE GENOMIC DNA]</scope>
    <source>
        <strain evidence="2">GT-2023</strain>
        <tissue evidence="2">Liver</tissue>
    </source>
</reference>
<protein>
    <recommendedName>
        <fullName evidence="4">Secreted protein</fullName>
    </recommendedName>
</protein>
<evidence type="ECO:0000313" key="3">
    <source>
        <dbReference type="Proteomes" id="UP001558613"/>
    </source>
</evidence>
<evidence type="ECO:0000313" key="2">
    <source>
        <dbReference type="EMBL" id="KAL1265722.1"/>
    </source>
</evidence>
<feature type="signal peptide" evidence="1">
    <location>
        <begin position="1"/>
        <end position="19"/>
    </location>
</feature>
<dbReference type="Proteomes" id="UP001558613">
    <property type="component" value="Unassembled WGS sequence"/>
</dbReference>
<evidence type="ECO:0000256" key="1">
    <source>
        <dbReference type="SAM" id="SignalP"/>
    </source>
</evidence>
<keyword evidence="1" id="KW-0732">Signal</keyword>
<dbReference type="EMBL" id="JAYMGO010000011">
    <property type="protein sequence ID" value="KAL1265722.1"/>
    <property type="molecule type" value="Genomic_DNA"/>
</dbReference>
<organism evidence="2 3">
    <name type="scientific">Cirrhinus molitorella</name>
    <name type="common">mud carp</name>
    <dbReference type="NCBI Taxonomy" id="172907"/>
    <lineage>
        <taxon>Eukaryota</taxon>
        <taxon>Metazoa</taxon>
        <taxon>Chordata</taxon>
        <taxon>Craniata</taxon>
        <taxon>Vertebrata</taxon>
        <taxon>Euteleostomi</taxon>
        <taxon>Actinopterygii</taxon>
        <taxon>Neopterygii</taxon>
        <taxon>Teleostei</taxon>
        <taxon>Ostariophysi</taxon>
        <taxon>Cypriniformes</taxon>
        <taxon>Cyprinidae</taxon>
        <taxon>Labeoninae</taxon>
        <taxon>Labeonini</taxon>
        <taxon>Cirrhinus</taxon>
    </lineage>
</organism>
<evidence type="ECO:0008006" key="4">
    <source>
        <dbReference type="Google" id="ProtNLM"/>
    </source>
</evidence>
<gene>
    <name evidence="2" type="ORF">QQF64_003749</name>
</gene>
<keyword evidence="3" id="KW-1185">Reference proteome</keyword>